<comment type="similarity">
    <text evidence="2">Belongs to the autoinducer-2 exporter (AI-2E) (TC 2.A.86) family.</text>
</comment>
<dbReference type="KEGG" id="manq:L1994_08455"/>
<keyword evidence="4 6" id="KW-1133">Transmembrane helix</keyword>
<evidence type="ECO:0000256" key="1">
    <source>
        <dbReference type="ARBA" id="ARBA00004141"/>
    </source>
</evidence>
<evidence type="ECO:0000313" key="8">
    <source>
        <dbReference type="Proteomes" id="UP001218895"/>
    </source>
</evidence>
<feature type="transmembrane region" description="Helical" evidence="6">
    <location>
        <begin position="12"/>
        <end position="43"/>
    </location>
</feature>
<feature type="transmembrane region" description="Helical" evidence="6">
    <location>
        <begin position="254"/>
        <end position="275"/>
    </location>
</feature>
<accession>A0AAF0JM58</accession>
<dbReference type="PANTHER" id="PTHR21716:SF4">
    <property type="entry name" value="TRANSMEMBRANE PROTEIN 245"/>
    <property type="match status" value="1"/>
</dbReference>
<feature type="transmembrane region" description="Helical" evidence="6">
    <location>
        <begin position="189"/>
        <end position="213"/>
    </location>
</feature>
<comment type="subcellular location">
    <subcellularLocation>
        <location evidence="1">Membrane</location>
        <topology evidence="1">Multi-pass membrane protein</topology>
    </subcellularLocation>
</comment>
<dbReference type="Proteomes" id="UP001218895">
    <property type="component" value="Chromosome"/>
</dbReference>
<evidence type="ECO:0000256" key="6">
    <source>
        <dbReference type="SAM" id="Phobius"/>
    </source>
</evidence>
<dbReference type="AlphaFoldDB" id="A0AAF0JM58"/>
<sequence>MDNSDKFTYGLIILIFILSVMAFREFIGVIIVSGSFAAVLMPAHRYMCRYARPEYSSFIITFLVGFLVIVTLYVAASVIYQNGDYIVDMIFSIVSWINLKIFPEMSVFMETPPDMIYSLFSDLTLSFKESALEYLTLMPIMTIKIMIMFLSLFLFLVYGDRIIEEIKGIIPCNCLDDISILKKSVSDMLYAIFNVHLAVAVVVFFVSFPVFYLLGYGHILFFAVVSGILALIPVFGPVFLIAFLALYAASISDWGGLFIILIFAWPLLCAIPDWWMRPVLMGKRASVNAVLMFIAFFGGIAAMGLLGFIMGPIFVALMLAGYRILIEKSKKNA</sequence>
<feature type="transmembrane region" description="Helical" evidence="6">
    <location>
        <begin position="219"/>
        <end position="247"/>
    </location>
</feature>
<gene>
    <name evidence="7" type="ORF">L1994_08455</name>
</gene>
<reference evidence="7" key="1">
    <citation type="submission" date="2022-01" db="EMBL/GenBank/DDBJ databases">
        <title>Complete genome of Methanomicrobium antiquum DSM 21220.</title>
        <authorList>
            <person name="Chen S.-C."/>
            <person name="You Y.-T."/>
            <person name="Zhou Y.-Z."/>
            <person name="Lai M.-C."/>
        </authorList>
    </citation>
    <scope>NUCLEOTIDE SEQUENCE</scope>
    <source>
        <strain evidence="7">DSM 21220</strain>
    </source>
</reference>
<feature type="transmembrane region" description="Helical" evidence="6">
    <location>
        <begin position="55"/>
        <end position="80"/>
    </location>
</feature>
<feature type="transmembrane region" description="Helical" evidence="6">
    <location>
        <begin position="134"/>
        <end position="158"/>
    </location>
</feature>
<dbReference type="EMBL" id="CP091092">
    <property type="protein sequence ID" value="WFN36175.1"/>
    <property type="molecule type" value="Genomic_DNA"/>
</dbReference>
<dbReference type="PANTHER" id="PTHR21716">
    <property type="entry name" value="TRANSMEMBRANE PROTEIN"/>
    <property type="match status" value="1"/>
</dbReference>
<dbReference type="Pfam" id="PF01594">
    <property type="entry name" value="AI-2E_transport"/>
    <property type="match status" value="1"/>
</dbReference>
<dbReference type="RefSeq" id="WP_278099014.1">
    <property type="nucleotide sequence ID" value="NZ_CP091092.1"/>
</dbReference>
<dbReference type="GeneID" id="79950423"/>
<evidence type="ECO:0000256" key="3">
    <source>
        <dbReference type="ARBA" id="ARBA00022692"/>
    </source>
</evidence>
<organism evidence="7 8">
    <name type="scientific">Methanomicrobium antiquum</name>
    <dbReference type="NCBI Taxonomy" id="487686"/>
    <lineage>
        <taxon>Archaea</taxon>
        <taxon>Methanobacteriati</taxon>
        <taxon>Methanobacteriota</taxon>
        <taxon>Stenosarchaea group</taxon>
        <taxon>Methanomicrobia</taxon>
        <taxon>Methanomicrobiales</taxon>
        <taxon>Methanomicrobiaceae</taxon>
        <taxon>Methanomicrobium</taxon>
    </lineage>
</organism>
<evidence type="ECO:0000313" key="7">
    <source>
        <dbReference type="EMBL" id="WFN36175.1"/>
    </source>
</evidence>
<keyword evidence="8" id="KW-1185">Reference proteome</keyword>
<proteinExistence type="inferred from homology"/>
<dbReference type="GO" id="GO:0016020">
    <property type="term" value="C:membrane"/>
    <property type="evidence" value="ECO:0007669"/>
    <property type="project" value="UniProtKB-SubCell"/>
</dbReference>
<keyword evidence="3 6" id="KW-0812">Transmembrane</keyword>
<keyword evidence="5 6" id="KW-0472">Membrane</keyword>
<dbReference type="InterPro" id="IPR002549">
    <property type="entry name" value="AI-2E-like"/>
</dbReference>
<evidence type="ECO:0000256" key="4">
    <source>
        <dbReference type="ARBA" id="ARBA00022989"/>
    </source>
</evidence>
<feature type="transmembrane region" description="Helical" evidence="6">
    <location>
        <begin position="287"/>
        <end position="320"/>
    </location>
</feature>
<evidence type="ECO:0000256" key="2">
    <source>
        <dbReference type="ARBA" id="ARBA00009773"/>
    </source>
</evidence>
<name>A0AAF0JM58_9EURY</name>
<protein>
    <submittedName>
        <fullName evidence="7">AI-2E family transporter</fullName>
    </submittedName>
</protein>
<evidence type="ECO:0000256" key="5">
    <source>
        <dbReference type="ARBA" id="ARBA00023136"/>
    </source>
</evidence>